<dbReference type="RefSeq" id="WP_165566961.1">
    <property type="nucleotide sequence ID" value="NZ_SAYU02000087.1"/>
</dbReference>
<dbReference type="Proteomes" id="UP000287866">
    <property type="component" value="Unassembled WGS sequence"/>
</dbReference>
<keyword evidence="3" id="KW-1185">Reference proteome</keyword>
<comment type="caution">
    <text evidence="2">The sequence shown here is derived from an EMBL/GenBank/DDBJ whole genome shotgun (WGS) entry which is preliminary data.</text>
</comment>
<keyword evidence="1" id="KW-0472">Membrane</keyword>
<organism evidence="2 3">
    <name type="scientific">Phycicoccus flavus</name>
    <dbReference type="NCBI Taxonomy" id="2502783"/>
    <lineage>
        <taxon>Bacteria</taxon>
        <taxon>Bacillati</taxon>
        <taxon>Actinomycetota</taxon>
        <taxon>Actinomycetes</taxon>
        <taxon>Micrococcales</taxon>
        <taxon>Intrasporangiaceae</taxon>
        <taxon>Phycicoccus</taxon>
    </lineage>
</organism>
<dbReference type="AlphaFoldDB" id="A0A8T6R7K0"/>
<keyword evidence="1" id="KW-0812">Transmembrane</keyword>
<evidence type="ECO:0000313" key="2">
    <source>
        <dbReference type="EMBL" id="NHA69967.1"/>
    </source>
</evidence>
<protein>
    <submittedName>
        <fullName evidence="2">Uncharacterized protein</fullName>
    </submittedName>
</protein>
<gene>
    <name evidence="2" type="ORF">EPD83_018190</name>
</gene>
<evidence type="ECO:0000256" key="1">
    <source>
        <dbReference type="SAM" id="Phobius"/>
    </source>
</evidence>
<sequence>MIAGNGWVFVARDDLFTSLGGLLGGDPTAGLEGVAQPAPTGLLWTCVAVLEFLVLVGSAWVAAWALGRWGPGRLRGMASAAEAQTLLGRVRLRRHAKVIRPDLYGTRAKGRAR</sequence>
<evidence type="ECO:0000313" key="3">
    <source>
        <dbReference type="Proteomes" id="UP000287866"/>
    </source>
</evidence>
<reference evidence="2" key="1">
    <citation type="submission" date="2020-03" db="EMBL/GenBank/DDBJ databases">
        <title>Phycicoccus flavus sp. nov., a novel endophytic actinobacterium isolated from branch of Kandelia candel.</title>
        <authorList>
            <person name="Tuo L."/>
        </authorList>
    </citation>
    <scope>NUCLEOTIDE SEQUENCE</scope>
    <source>
        <strain evidence="2">CMS6Z-2</strain>
    </source>
</reference>
<name>A0A8T6R7K0_9MICO</name>
<feature type="transmembrane region" description="Helical" evidence="1">
    <location>
        <begin position="42"/>
        <end position="67"/>
    </location>
</feature>
<accession>A0A8T6R7K0</accession>
<dbReference type="EMBL" id="SAYU02000087">
    <property type="protein sequence ID" value="NHA69967.1"/>
    <property type="molecule type" value="Genomic_DNA"/>
</dbReference>
<keyword evidence="1" id="KW-1133">Transmembrane helix</keyword>
<proteinExistence type="predicted"/>